<sequence length="260" mass="28471">MGNSCSTTWPLNLCLKSSETSTQSDDETSLSKNMAESAIISTTAQHTATVIFLHGLGDVGGSWHEVFNTYRIAKSLPHVKFIFPTAPVQKVTLNMGTSMTSWFDILGLDQQAKEDQEGIEKSSIFLNHLVEEEIKRGIPPERIIVGGFSMGGAIALHAALTCPHTLAGVVALSTWLPLSTTFPDALVSGDKKVNLPILQCHGDQDSLVQLRWARLTEQGIKAMGFKQYTFKVYNHMGHSSCGQEMKDVCSFIIQYLPKIA</sequence>
<evidence type="ECO:0000256" key="7">
    <source>
        <dbReference type="ARBA" id="ARBA00023098"/>
    </source>
</evidence>
<dbReference type="FunFam" id="3.40.50.1820:FF:000010">
    <property type="entry name" value="Acyl-protein thioesterase 2"/>
    <property type="match status" value="1"/>
</dbReference>
<evidence type="ECO:0000256" key="3">
    <source>
        <dbReference type="ARBA" id="ARBA00012423"/>
    </source>
</evidence>
<feature type="domain" description="Phospholipase/carboxylesterase/thioesterase" evidence="11">
    <location>
        <begin position="36"/>
        <end position="252"/>
    </location>
</feature>
<evidence type="ECO:0000256" key="2">
    <source>
        <dbReference type="ARBA" id="ARBA00006499"/>
    </source>
</evidence>
<proteinExistence type="inferred from homology"/>
<comment type="catalytic activity">
    <reaction evidence="10">
        <text>1-hexadecanoyl-sn-glycero-3-phosphocholine + H2O = sn-glycerol 3-phosphocholine + hexadecanoate + H(+)</text>
        <dbReference type="Rhea" id="RHEA:40435"/>
        <dbReference type="ChEBI" id="CHEBI:7896"/>
        <dbReference type="ChEBI" id="CHEBI:15377"/>
        <dbReference type="ChEBI" id="CHEBI:15378"/>
        <dbReference type="ChEBI" id="CHEBI:16870"/>
        <dbReference type="ChEBI" id="CHEBI:72998"/>
    </reaction>
    <physiologicalReaction direction="left-to-right" evidence="10">
        <dbReference type="Rhea" id="RHEA:40436"/>
    </physiologicalReaction>
</comment>
<dbReference type="EC" id="3.1.2.22" evidence="3"/>
<evidence type="ECO:0000256" key="5">
    <source>
        <dbReference type="ARBA" id="ARBA00022801"/>
    </source>
</evidence>
<dbReference type="GO" id="GO:0005737">
    <property type="term" value="C:cytoplasm"/>
    <property type="evidence" value="ECO:0007669"/>
    <property type="project" value="UniProtKB-SubCell"/>
</dbReference>
<evidence type="ECO:0000256" key="6">
    <source>
        <dbReference type="ARBA" id="ARBA00022832"/>
    </source>
</evidence>
<dbReference type="InterPro" id="IPR003140">
    <property type="entry name" value="PLipase/COase/thioEstase"/>
</dbReference>
<dbReference type="PANTHER" id="PTHR10655:SF68">
    <property type="entry name" value="PALMITOYL-PROTEIN HYDROLASE"/>
    <property type="match status" value="1"/>
</dbReference>
<dbReference type="InterPro" id="IPR029058">
    <property type="entry name" value="AB_hydrolase_fold"/>
</dbReference>
<evidence type="ECO:0000256" key="1">
    <source>
        <dbReference type="ARBA" id="ARBA00004496"/>
    </source>
</evidence>
<dbReference type="Gene3D" id="3.40.50.1820">
    <property type="entry name" value="alpha/beta hydrolase"/>
    <property type="match status" value="1"/>
</dbReference>
<reference evidence="12" key="1">
    <citation type="submission" date="2021-02" db="EMBL/GenBank/DDBJ databases">
        <authorList>
            <person name="Nowell W R."/>
        </authorList>
    </citation>
    <scope>NUCLEOTIDE SEQUENCE</scope>
</reference>
<keyword evidence="5" id="KW-0378">Hydrolase</keyword>
<dbReference type="AlphaFoldDB" id="A0A814AL35"/>
<dbReference type="GO" id="GO:0006631">
    <property type="term" value="P:fatty acid metabolic process"/>
    <property type="evidence" value="ECO:0007669"/>
    <property type="project" value="UniProtKB-KW"/>
</dbReference>
<comment type="caution">
    <text evidence="12">The sequence shown here is derived from an EMBL/GenBank/DDBJ whole genome shotgun (WGS) entry which is preliminary data.</text>
</comment>
<evidence type="ECO:0000259" key="11">
    <source>
        <dbReference type="Pfam" id="PF02230"/>
    </source>
</evidence>
<evidence type="ECO:0000313" key="12">
    <source>
        <dbReference type="EMBL" id="CAF0914302.1"/>
    </source>
</evidence>
<accession>A0A814AL35</accession>
<dbReference type="Pfam" id="PF02230">
    <property type="entry name" value="Abhydrolase_2"/>
    <property type="match status" value="1"/>
</dbReference>
<comment type="catalytic activity">
    <reaction evidence="9">
        <text>S-hexadecanoyl-L-cysteinyl-[protein] + H2O = L-cysteinyl-[protein] + hexadecanoate + H(+)</text>
        <dbReference type="Rhea" id="RHEA:19233"/>
        <dbReference type="Rhea" id="RHEA-COMP:10131"/>
        <dbReference type="Rhea" id="RHEA-COMP:11032"/>
        <dbReference type="ChEBI" id="CHEBI:7896"/>
        <dbReference type="ChEBI" id="CHEBI:15377"/>
        <dbReference type="ChEBI" id="CHEBI:15378"/>
        <dbReference type="ChEBI" id="CHEBI:29950"/>
        <dbReference type="ChEBI" id="CHEBI:74151"/>
        <dbReference type="EC" id="3.1.2.22"/>
    </reaction>
</comment>
<dbReference type="GO" id="GO:0052689">
    <property type="term" value="F:carboxylic ester hydrolase activity"/>
    <property type="evidence" value="ECO:0007669"/>
    <property type="project" value="TreeGrafter"/>
</dbReference>
<keyword evidence="7" id="KW-0443">Lipid metabolism</keyword>
<protein>
    <recommendedName>
        <fullName evidence="3">palmitoyl-protein hydrolase</fullName>
        <ecNumber evidence="3">3.1.2.22</ecNumber>
    </recommendedName>
    <alternativeName>
        <fullName evidence="8">Palmitoyl-protein hydrolase</fullName>
    </alternativeName>
</protein>
<comment type="subcellular location">
    <subcellularLocation>
        <location evidence="1">Cytoplasm</location>
    </subcellularLocation>
</comment>
<keyword evidence="6" id="KW-0276">Fatty acid metabolism</keyword>
<dbReference type="EMBL" id="CAJNOL010000182">
    <property type="protein sequence ID" value="CAF0914302.1"/>
    <property type="molecule type" value="Genomic_DNA"/>
</dbReference>
<keyword evidence="4" id="KW-0963">Cytoplasm</keyword>
<evidence type="ECO:0000256" key="9">
    <source>
        <dbReference type="ARBA" id="ARBA00047337"/>
    </source>
</evidence>
<evidence type="ECO:0000313" key="13">
    <source>
        <dbReference type="Proteomes" id="UP000663870"/>
    </source>
</evidence>
<dbReference type="InterPro" id="IPR050565">
    <property type="entry name" value="LYPA1-2/EST-like"/>
</dbReference>
<keyword evidence="13" id="KW-1185">Reference proteome</keyword>
<organism evidence="12 13">
    <name type="scientific">Rotaria sordida</name>
    <dbReference type="NCBI Taxonomy" id="392033"/>
    <lineage>
        <taxon>Eukaryota</taxon>
        <taxon>Metazoa</taxon>
        <taxon>Spiralia</taxon>
        <taxon>Gnathifera</taxon>
        <taxon>Rotifera</taxon>
        <taxon>Eurotatoria</taxon>
        <taxon>Bdelloidea</taxon>
        <taxon>Philodinida</taxon>
        <taxon>Philodinidae</taxon>
        <taxon>Rotaria</taxon>
    </lineage>
</organism>
<evidence type="ECO:0000256" key="10">
    <source>
        <dbReference type="ARBA" id="ARBA00048656"/>
    </source>
</evidence>
<evidence type="ECO:0000256" key="4">
    <source>
        <dbReference type="ARBA" id="ARBA00022490"/>
    </source>
</evidence>
<dbReference type="SUPFAM" id="SSF53474">
    <property type="entry name" value="alpha/beta-Hydrolases"/>
    <property type="match status" value="1"/>
</dbReference>
<dbReference type="Proteomes" id="UP000663870">
    <property type="component" value="Unassembled WGS sequence"/>
</dbReference>
<name>A0A814AL35_9BILA</name>
<dbReference type="PANTHER" id="PTHR10655">
    <property type="entry name" value="LYSOPHOSPHOLIPASE-RELATED"/>
    <property type="match status" value="1"/>
</dbReference>
<comment type="similarity">
    <text evidence="2">Belongs to the AB hydrolase superfamily. AB hydrolase 2 family.</text>
</comment>
<evidence type="ECO:0000256" key="8">
    <source>
        <dbReference type="ARBA" id="ARBA00031195"/>
    </source>
</evidence>
<gene>
    <name evidence="12" type="ORF">JXQ802_LOCUS9794</name>
</gene>
<dbReference type="GO" id="GO:0008474">
    <property type="term" value="F:palmitoyl-(protein) hydrolase activity"/>
    <property type="evidence" value="ECO:0007669"/>
    <property type="project" value="UniProtKB-EC"/>
</dbReference>